<proteinExistence type="predicted"/>
<reference evidence="2 3" key="1">
    <citation type="submission" date="2019-05" db="EMBL/GenBank/DDBJ databases">
        <title>Another draft genome of Portunus trituberculatus and its Hox gene families provides insights of decapod evolution.</title>
        <authorList>
            <person name="Jeong J.-H."/>
            <person name="Song I."/>
            <person name="Kim S."/>
            <person name="Choi T."/>
            <person name="Kim D."/>
            <person name="Ryu S."/>
            <person name="Kim W."/>
        </authorList>
    </citation>
    <scope>NUCLEOTIDE SEQUENCE [LARGE SCALE GENOMIC DNA]</scope>
    <source>
        <tissue evidence="2">Muscle</tissue>
    </source>
</reference>
<evidence type="ECO:0000313" key="3">
    <source>
        <dbReference type="Proteomes" id="UP000324222"/>
    </source>
</evidence>
<organism evidence="2 3">
    <name type="scientific">Portunus trituberculatus</name>
    <name type="common">Swimming crab</name>
    <name type="synonym">Neptunus trituberculatus</name>
    <dbReference type="NCBI Taxonomy" id="210409"/>
    <lineage>
        <taxon>Eukaryota</taxon>
        <taxon>Metazoa</taxon>
        <taxon>Ecdysozoa</taxon>
        <taxon>Arthropoda</taxon>
        <taxon>Crustacea</taxon>
        <taxon>Multicrustacea</taxon>
        <taxon>Malacostraca</taxon>
        <taxon>Eumalacostraca</taxon>
        <taxon>Eucarida</taxon>
        <taxon>Decapoda</taxon>
        <taxon>Pleocyemata</taxon>
        <taxon>Brachyura</taxon>
        <taxon>Eubrachyura</taxon>
        <taxon>Portunoidea</taxon>
        <taxon>Portunidae</taxon>
        <taxon>Portuninae</taxon>
        <taxon>Portunus</taxon>
    </lineage>
</organism>
<keyword evidence="3" id="KW-1185">Reference proteome</keyword>
<name>A0A5B7HMU2_PORTR</name>
<dbReference type="Proteomes" id="UP000324222">
    <property type="component" value="Unassembled WGS sequence"/>
</dbReference>
<feature type="region of interest" description="Disordered" evidence="1">
    <location>
        <begin position="64"/>
        <end position="100"/>
    </location>
</feature>
<evidence type="ECO:0000313" key="2">
    <source>
        <dbReference type="EMBL" id="MPC69864.1"/>
    </source>
</evidence>
<feature type="compositionally biased region" description="Basic and acidic residues" evidence="1">
    <location>
        <begin position="86"/>
        <end position="97"/>
    </location>
</feature>
<dbReference type="EMBL" id="VSRR010030140">
    <property type="protein sequence ID" value="MPC69864.1"/>
    <property type="molecule type" value="Genomic_DNA"/>
</dbReference>
<dbReference type="AlphaFoldDB" id="A0A5B7HMU2"/>
<gene>
    <name evidence="2" type="ORF">E2C01_064096</name>
</gene>
<accession>A0A5B7HMU2</accession>
<sequence>MRPGLPLTGSLTLATTKTLSLFITKTRVCLGVGDKTLPAANVGSWRGLARVRQVRGPAQVTPSTYALPGWRKPSRHPCLSPPSARSHPEGGERRAEGGRPSNIHLCSLSYANEDEDLAGTVNQATAHSRPPLYFATRLHTPHYTFQYAVTLAHTLRHIPPDFRHFLTLSKHSHGSQNTHYTAQYTHYTLQHTLTEICIHSEIHFSIT</sequence>
<protein>
    <submittedName>
        <fullName evidence="2">Uncharacterized protein</fullName>
    </submittedName>
</protein>
<evidence type="ECO:0000256" key="1">
    <source>
        <dbReference type="SAM" id="MobiDB-lite"/>
    </source>
</evidence>
<comment type="caution">
    <text evidence="2">The sequence shown here is derived from an EMBL/GenBank/DDBJ whole genome shotgun (WGS) entry which is preliminary data.</text>
</comment>